<dbReference type="AlphaFoldDB" id="A0A369KST8"/>
<dbReference type="PANTHER" id="PTHR11669:SF8">
    <property type="entry name" value="DNA POLYMERASE III SUBUNIT DELTA"/>
    <property type="match status" value="1"/>
</dbReference>
<accession>A0A369KST8</accession>
<dbReference type="Proteomes" id="UP000253934">
    <property type="component" value="Unassembled WGS sequence"/>
</dbReference>
<dbReference type="SUPFAM" id="SSF52540">
    <property type="entry name" value="P-loop containing nucleoside triphosphate hydrolases"/>
    <property type="match status" value="1"/>
</dbReference>
<dbReference type="EMBL" id="QOVW01000060">
    <property type="protein sequence ID" value="RDB36460.1"/>
    <property type="molecule type" value="Genomic_DNA"/>
</dbReference>
<proteinExistence type="predicted"/>
<reference evidence="1" key="1">
    <citation type="submission" date="2018-04" db="EMBL/GenBank/DDBJ databases">
        <title>Draft genome sequence of the Candidatus Spirobacillus cienkowskii, a pathogen of freshwater Daphnia species, reconstructed from hemolymph metagenomic reads.</title>
        <authorList>
            <person name="Bresciani L."/>
            <person name="Lemos L.N."/>
            <person name="Wale N."/>
            <person name="Lin J.Y."/>
            <person name="Fernandes G.R."/>
            <person name="Duffy M.A."/>
            <person name="Rodrigues J.M."/>
        </authorList>
    </citation>
    <scope>NUCLEOTIDE SEQUENCE [LARGE SCALE GENOMIC DNA]</scope>
    <source>
        <strain evidence="1">Binning01</strain>
    </source>
</reference>
<keyword evidence="2" id="KW-1185">Reference proteome</keyword>
<evidence type="ECO:0000313" key="1">
    <source>
        <dbReference type="EMBL" id="RDB36460.1"/>
    </source>
</evidence>
<dbReference type="Pfam" id="PF13177">
    <property type="entry name" value="DNA_pol3_delta2"/>
    <property type="match status" value="1"/>
</dbReference>
<dbReference type="InterPro" id="IPR050238">
    <property type="entry name" value="DNA_Rep/Repair_Clamp_Loader"/>
</dbReference>
<dbReference type="InterPro" id="IPR027417">
    <property type="entry name" value="P-loop_NTPase"/>
</dbReference>
<evidence type="ECO:0000313" key="2">
    <source>
        <dbReference type="Proteomes" id="UP000253934"/>
    </source>
</evidence>
<comment type="caution">
    <text evidence="1">The sequence shown here is derived from an EMBL/GenBank/DDBJ whole genome shotgun (WGS) entry which is preliminary data.</text>
</comment>
<name>A0A369KST8_9BACT</name>
<dbReference type="PANTHER" id="PTHR11669">
    <property type="entry name" value="REPLICATION FACTOR C / DNA POLYMERASE III GAMMA-TAU SUBUNIT"/>
    <property type="match status" value="1"/>
</dbReference>
<protein>
    <recommendedName>
        <fullName evidence="3">DNA polymerase III subunit delta</fullName>
    </recommendedName>
</protein>
<evidence type="ECO:0008006" key="3">
    <source>
        <dbReference type="Google" id="ProtNLM"/>
    </source>
</evidence>
<sequence length="287" mass="33053">MCGCATFGDQSMSSFAEFVANIKFYRHHALLLISKQFDGAGFPEQYFATLVKELCGIELFQNSSASIFEIAASHQDIFIADRQRKTLRIEDLEKIKELIYYQPTEGMRRLIFIENCERMNANSANALLKALEEPQAKTIFVLTTKNKNSMLPTIISRCQKVFLQFPDLPQKNFMLEVLQQDLENIKSQINNIKLTDPFLCLENTKEISIKNLKKTIDVSEKLAKEYPANLLQDIIISVTNERLKNEPSFLTIAKAILLQISDWKDNEVMNLSTQLWLTRIFTGLYYN</sequence>
<organism evidence="1 2">
    <name type="scientific">Spirobacillus cienkowskii</name>
    <dbReference type="NCBI Taxonomy" id="495820"/>
    <lineage>
        <taxon>Bacteria</taxon>
        <taxon>Pseudomonadati</taxon>
        <taxon>Bdellovibrionota</taxon>
        <taxon>Oligoflexia</taxon>
        <taxon>Silvanigrellales</taxon>
        <taxon>Spirobacillus</taxon>
    </lineage>
</organism>
<gene>
    <name evidence="1" type="ORF">DCC88_04845</name>
</gene>
<dbReference type="GO" id="GO:0006261">
    <property type="term" value="P:DNA-templated DNA replication"/>
    <property type="evidence" value="ECO:0007669"/>
    <property type="project" value="TreeGrafter"/>
</dbReference>
<dbReference type="Gene3D" id="3.40.50.300">
    <property type="entry name" value="P-loop containing nucleotide triphosphate hydrolases"/>
    <property type="match status" value="1"/>
</dbReference>